<evidence type="ECO:0000313" key="24">
    <source>
        <dbReference type="Proteomes" id="UP000694395"/>
    </source>
</evidence>
<evidence type="ECO:0000256" key="14">
    <source>
        <dbReference type="ARBA" id="ARBA00023157"/>
    </source>
</evidence>
<dbReference type="InterPro" id="IPR036465">
    <property type="entry name" value="vWFA_dom_sf"/>
</dbReference>
<dbReference type="PROSITE" id="PS50240">
    <property type="entry name" value="TRYPSIN_DOM"/>
    <property type="match status" value="1"/>
</dbReference>
<dbReference type="InterPro" id="IPR043504">
    <property type="entry name" value="Peptidase_S1_PA_chymotrypsin"/>
</dbReference>
<feature type="transmembrane region" description="Helical" evidence="19">
    <location>
        <begin position="12"/>
        <end position="38"/>
    </location>
</feature>
<evidence type="ECO:0000313" key="23">
    <source>
        <dbReference type="Ensembl" id="ENSOMYP00000103697.2"/>
    </source>
</evidence>
<dbReference type="PROSITE" id="PS00134">
    <property type="entry name" value="TRYPSIN_HIS"/>
    <property type="match status" value="1"/>
</dbReference>
<dbReference type="GO" id="GO:0045087">
    <property type="term" value="P:innate immune response"/>
    <property type="evidence" value="ECO:0007669"/>
    <property type="project" value="UniProtKB-KW"/>
</dbReference>
<feature type="domain" description="Sushi" evidence="22">
    <location>
        <begin position="229"/>
        <end position="286"/>
    </location>
</feature>
<keyword evidence="7 18" id="KW-0768">Sushi</keyword>
<comment type="caution">
    <text evidence="18">Lacks conserved residue(s) required for the propagation of feature annotation.</text>
</comment>
<keyword evidence="24" id="KW-1185">Reference proteome</keyword>
<feature type="domain" description="Sushi" evidence="22">
    <location>
        <begin position="99"/>
        <end position="166"/>
    </location>
</feature>
<dbReference type="Gene3D" id="2.10.70.10">
    <property type="entry name" value="Complement Module, domain 1"/>
    <property type="match status" value="3"/>
</dbReference>
<evidence type="ECO:0000256" key="15">
    <source>
        <dbReference type="ARBA" id="ARBA00023180"/>
    </source>
</evidence>
<feature type="active site" description="Charge relay system" evidence="17">
    <location>
        <position position="556"/>
    </location>
</feature>
<dbReference type="SMART" id="SM00327">
    <property type="entry name" value="VWA"/>
    <property type="match status" value="1"/>
</dbReference>
<dbReference type="GO" id="GO:0006508">
    <property type="term" value="P:proteolysis"/>
    <property type="evidence" value="ECO:0007669"/>
    <property type="project" value="UniProtKB-KW"/>
</dbReference>
<evidence type="ECO:0000256" key="17">
    <source>
        <dbReference type="PIRSR" id="PIRSR001154-1"/>
    </source>
</evidence>
<dbReference type="SUPFAM" id="SSF53300">
    <property type="entry name" value="vWA-like"/>
    <property type="match status" value="1"/>
</dbReference>
<dbReference type="GO" id="GO:0070062">
    <property type="term" value="C:extracellular exosome"/>
    <property type="evidence" value="ECO:0007669"/>
    <property type="project" value="TreeGrafter"/>
</dbReference>
<evidence type="ECO:0000256" key="13">
    <source>
        <dbReference type="ARBA" id="ARBA00022859"/>
    </source>
</evidence>
<keyword evidence="13" id="KW-0391">Immunity</keyword>
<dbReference type="CDD" id="cd00033">
    <property type="entry name" value="CCP"/>
    <property type="match status" value="3"/>
</dbReference>
<dbReference type="SMART" id="SM00020">
    <property type="entry name" value="Tryp_SPc"/>
    <property type="match status" value="1"/>
</dbReference>
<dbReference type="GO" id="GO:0004252">
    <property type="term" value="F:serine-type endopeptidase activity"/>
    <property type="evidence" value="ECO:0007669"/>
    <property type="project" value="InterPro"/>
</dbReference>
<dbReference type="SUPFAM" id="SSF50494">
    <property type="entry name" value="Trypsin-like serine proteases"/>
    <property type="match status" value="1"/>
</dbReference>
<reference evidence="23" key="3">
    <citation type="submission" date="2025-09" db="UniProtKB">
        <authorList>
            <consortium name="Ensembl"/>
        </authorList>
    </citation>
    <scope>IDENTIFICATION</scope>
</reference>
<evidence type="ECO:0000256" key="9">
    <source>
        <dbReference type="ARBA" id="ARBA00022729"/>
    </source>
</evidence>
<keyword evidence="10" id="KW-0677">Repeat</keyword>
<evidence type="ECO:0000256" key="11">
    <source>
        <dbReference type="ARBA" id="ARBA00022801"/>
    </source>
</evidence>
<keyword evidence="8" id="KW-0645">Protease</keyword>
<accession>A0A8C7UQQ3</accession>
<feature type="active site" description="Charge relay system" evidence="17">
    <location>
        <position position="609"/>
    </location>
</feature>
<keyword evidence="15" id="KW-0325">Glycoprotein</keyword>
<feature type="domain" description="Sushi" evidence="22">
    <location>
        <begin position="167"/>
        <end position="226"/>
    </location>
</feature>
<dbReference type="InterPro" id="IPR001254">
    <property type="entry name" value="Trypsin_dom"/>
</dbReference>
<keyword evidence="19" id="KW-1133">Transmembrane helix</keyword>
<evidence type="ECO:0000256" key="10">
    <source>
        <dbReference type="ARBA" id="ARBA00022737"/>
    </source>
</evidence>
<evidence type="ECO:0000256" key="3">
    <source>
        <dbReference type="ARBA" id="ARBA00004241"/>
    </source>
</evidence>
<dbReference type="InterPro" id="IPR002035">
    <property type="entry name" value="VWF_A"/>
</dbReference>
<evidence type="ECO:0000256" key="2">
    <source>
        <dbReference type="ARBA" id="ARBA00001946"/>
    </source>
</evidence>
<feature type="active site" description="Charge relay system" evidence="17">
    <location>
        <position position="733"/>
    </location>
</feature>
<feature type="domain" description="Peptidase S1" evidence="21">
    <location>
        <begin position="496"/>
        <end position="791"/>
    </location>
</feature>
<protein>
    <recommendedName>
        <fullName evidence="16">C3/C5 convertase</fullName>
    </recommendedName>
</protein>
<keyword evidence="5" id="KW-0964">Secreted</keyword>
<comment type="cofactor">
    <cofactor evidence="2">
        <name>Mg(2+)</name>
        <dbReference type="ChEBI" id="CHEBI:18420"/>
    </cofactor>
</comment>
<dbReference type="Pfam" id="PF00084">
    <property type="entry name" value="Sushi"/>
    <property type="match status" value="3"/>
</dbReference>
<keyword evidence="11" id="KW-0378">Hydrolase</keyword>
<comment type="subcellular location">
    <subcellularLocation>
        <location evidence="3">Cell surface</location>
    </subcellularLocation>
    <subcellularLocation>
        <location evidence="4">Secreted</location>
    </subcellularLocation>
</comment>
<feature type="domain" description="VWFA" evidence="20">
    <location>
        <begin position="335"/>
        <end position="540"/>
    </location>
</feature>
<evidence type="ECO:0000256" key="12">
    <source>
        <dbReference type="ARBA" id="ARBA00022825"/>
    </source>
</evidence>
<dbReference type="SMART" id="SM00032">
    <property type="entry name" value="CCP"/>
    <property type="match status" value="3"/>
</dbReference>
<reference evidence="23" key="2">
    <citation type="submission" date="2025-08" db="UniProtKB">
        <authorList>
            <consortium name="Ensembl"/>
        </authorList>
    </citation>
    <scope>IDENTIFICATION</scope>
</reference>
<keyword evidence="9" id="KW-0732">Signal</keyword>
<dbReference type="InterPro" id="IPR000436">
    <property type="entry name" value="Sushi_SCR_CCP_dom"/>
</dbReference>
<evidence type="ECO:0000256" key="18">
    <source>
        <dbReference type="PROSITE-ProRule" id="PRU00302"/>
    </source>
</evidence>
<evidence type="ECO:0000256" key="7">
    <source>
        <dbReference type="ARBA" id="ARBA00022659"/>
    </source>
</evidence>
<dbReference type="CDD" id="cd01470">
    <property type="entry name" value="vWA_complement_factors"/>
    <property type="match status" value="1"/>
</dbReference>
<evidence type="ECO:0000256" key="6">
    <source>
        <dbReference type="ARBA" id="ARBA00022588"/>
    </source>
</evidence>
<proteinExistence type="predicted"/>
<dbReference type="PROSITE" id="PS50234">
    <property type="entry name" value="VWFA"/>
    <property type="match status" value="1"/>
</dbReference>
<keyword evidence="19" id="KW-0472">Membrane</keyword>
<dbReference type="AlphaFoldDB" id="A0A8C7UQQ3"/>
<evidence type="ECO:0000256" key="5">
    <source>
        <dbReference type="ARBA" id="ARBA00022525"/>
    </source>
</evidence>
<dbReference type="CDD" id="cd00190">
    <property type="entry name" value="Tryp_SPc"/>
    <property type="match status" value="1"/>
</dbReference>
<dbReference type="Pfam" id="PF00092">
    <property type="entry name" value="VWA"/>
    <property type="match status" value="1"/>
</dbReference>
<organism evidence="23 24">
    <name type="scientific">Oncorhynchus mykiss</name>
    <name type="common">Rainbow trout</name>
    <name type="synonym">Salmo gairdneri</name>
    <dbReference type="NCBI Taxonomy" id="8022"/>
    <lineage>
        <taxon>Eukaryota</taxon>
        <taxon>Metazoa</taxon>
        <taxon>Chordata</taxon>
        <taxon>Craniata</taxon>
        <taxon>Vertebrata</taxon>
        <taxon>Euteleostomi</taxon>
        <taxon>Actinopterygii</taxon>
        <taxon>Neopterygii</taxon>
        <taxon>Teleostei</taxon>
        <taxon>Protacanthopterygii</taxon>
        <taxon>Salmoniformes</taxon>
        <taxon>Salmonidae</taxon>
        <taxon>Salmoninae</taxon>
        <taxon>Oncorhynchus</taxon>
    </lineage>
</organism>
<keyword evidence="14 18" id="KW-1015">Disulfide bond</keyword>
<dbReference type="InterPro" id="IPR011360">
    <property type="entry name" value="Compl_C2_B"/>
</dbReference>
<evidence type="ECO:0000256" key="16">
    <source>
        <dbReference type="ARBA" id="ARBA00029636"/>
    </source>
</evidence>
<dbReference type="PANTHER" id="PTHR46393:SF8">
    <property type="entry name" value="COMPLEMENT C2"/>
    <property type="match status" value="1"/>
</dbReference>
<dbReference type="SUPFAM" id="SSF57535">
    <property type="entry name" value="Complement control module/SCR domain"/>
    <property type="match status" value="3"/>
</dbReference>
<evidence type="ECO:0000256" key="19">
    <source>
        <dbReference type="SAM" id="Phobius"/>
    </source>
</evidence>
<dbReference type="Ensembl" id="ENSOMYT00000112456.2">
    <property type="protein sequence ID" value="ENSOMYP00000103697.2"/>
    <property type="gene ID" value="ENSOMYG00000046637.2"/>
</dbReference>
<sequence>MSVFQYYVCMSGILLHFSIMSAFQYYVCISGICLYFSIMSAFQEYVCISVLCLHFRNMSVFQYYVCISGICLDFSHMSACISVWMQGEDYGDYEDEQPQNCSIAEKIRGGNVSYSQAGTEGSVLTYHCKAGHYPYPVSQRVCSADGEWSSMRLADGRRVSRASCKEIMCPGQLQLDHGEFWPREQWLKPGESQSFSCHSGFSLSGSAQRNCTSLGDWTGTIPVCDSQADDCKNPGVPPGALRSEGRFRKGEKVQYRCQMGLDLLGSAERVCLESREWSGSETRCQTQYAFDSPSAVAEAMGGSLSGVMDVLSPEFIKKNKVTFGRTLRVADGRMNVFILMDTSGSISKTHFNLARGAIADLIRKLDSYEIELNFQVISYASQAKDIVDIVSSNDEHVRSNVRSVLKRLAAFDHRSHGNKTGTNLYAALYRVYERMAILRERNETRFSETQNVILIETDGYSNTGGSPLAVLAKIRSLLGYSTSALDHTEDKLLDVYVFGVGDNVNKNELNLIASRKRHEKHLFILKDYKQLGETGVKSETCQGSIVTQNWILTAAHCFSAIRFEGKVDQEKVTVKHGNKAAKVLLVISHPQYNVNGLSHKKVKEFYDYDIALVKVETIKLSWTARPICLPCTKPANRAMKMSPNSTCERHEKALLPMEETRAYFINKGATVKDAKRKQTHIHTGSKRPDCIKQAENTLLTPHDATLNEYVPDRFLCSGGSADHIDAVTCKGDSGGALFLLNRLRYFQVGVVSWGTKNVCEPQDSSDRPPPDARDFHISVFHLLPWLKQHLGTELEFLPMDD</sequence>
<feature type="disulfide bond" evidence="18">
    <location>
        <begin position="197"/>
        <end position="224"/>
    </location>
</feature>
<dbReference type="PRINTS" id="PR00722">
    <property type="entry name" value="CHYMOTRYPSIN"/>
</dbReference>
<dbReference type="GO" id="GO:0006956">
    <property type="term" value="P:complement activation"/>
    <property type="evidence" value="ECO:0007669"/>
    <property type="project" value="InterPro"/>
</dbReference>
<dbReference type="Proteomes" id="UP000694395">
    <property type="component" value="Chromosome 27"/>
</dbReference>
<dbReference type="InterPro" id="IPR035976">
    <property type="entry name" value="Sushi/SCR/CCP_sf"/>
</dbReference>
<keyword evidence="12" id="KW-0720">Serine protease</keyword>
<evidence type="ECO:0000256" key="4">
    <source>
        <dbReference type="ARBA" id="ARBA00004613"/>
    </source>
</evidence>
<dbReference type="GeneTree" id="ENSGT00940000165141"/>
<evidence type="ECO:0000259" key="21">
    <source>
        <dbReference type="PROSITE" id="PS50240"/>
    </source>
</evidence>
<reference evidence="23" key="1">
    <citation type="submission" date="2020-07" db="EMBL/GenBank/DDBJ databases">
        <title>A long reads based de novo assembly of the rainbow trout Arlee double haploid line genome.</title>
        <authorList>
            <person name="Gao G."/>
            <person name="Palti Y."/>
        </authorList>
    </citation>
    <scope>NUCLEOTIDE SEQUENCE [LARGE SCALE GENOMIC DNA]</scope>
</reference>
<name>A0A8C7UQQ3_ONCMY</name>
<dbReference type="Gene3D" id="3.40.50.410">
    <property type="entry name" value="von Willebrand factor, type A domain"/>
    <property type="match status" value="1"/>
</dbReference>
<dbReference type="PROSITE" id="PS50923">
    <property type="entry name" value="SUSHI"/>
    <property type="match status" value="3"/>
</dbReference>
<comment type="cofactor">
    <cofactor evidence="1">
        <name>Mn(2+)</name>
        <dbReference type="ChEBI" id="CHEBI:29035"/>
    </cofactor>
</comment>
<dbReference type="GO" id="GO:0009617">
    <property type="term" value="P:response to bacterium"/>
    <property type="evidence" value="ECO:0007669"/>
    <property type="project" value="TreeGrafter"/>
</dbReference>
<dbReference type="GO" id="GO:0009986">
    <property type="term" value="C:cell surface"/>
    <property type="evidence" value="ECO:0007669"/>
    <property type="project" value="UniProtKB-SubCell"/>
</dbReference>
<evidence type="ECO:0000256" key="8">
    <source>
        <dbReference type="ARBA" id="ARBA00022670"/>
    </source>
</evidence>
<dbReference type="InterPro" id="IPR001314">
    <property type="entry name" value="Peptidase_S1A"/>
</dbReference>
<dbReference type="Gene3D" id="2.40.10.10">
    <property type="entry name" value="Trypsin-like serine proteases"/>
    <property type="match status" value="2"/>
</dbReference>
<dbReference type="InterPro" id="IPR018114">
    <property type="entry name" value="TRYPSIN_HIS"/>
</dbReference>
<evidence type="ECO:0000256" key="1">
    <source>
        <dbReference type="ARBA" id="ARBA00001936"/>
    </source>
</evidence>
<evidence type="ECO:0000259" key="20">
    <source>
        <dbReference type="PROSITE" id="PS50234"/>
    </source>
</evidence>
<gene>
    <name evidence="23" type="primary">si:ch1073-280e3.1</name>
</gene>
<dbReference type="PANTHER" id="PTHR46393">
    <property type="entry name" value="SUSHI DOMAIN-CONTAINING PROTEIN"/>
    <property type="match status" value="1"/>
</dbReference>
<keyword evidence="19" id="KW-0812">Transmembrane</keyword>
<dbReference type="Pfam" id="PF00089">
    <property type="entry name" value="Trypsin"/>
    <property type="match status" value="1"/>
</dbReference>
<feature type="disulfide bond" evidence="18">
    <location>
        <begin position="257"/>
        <end position="284"/>
    </location>
</feature>
<dbReference type="PIRSF" id="PIRSF001154">
    <property type="entry name" value="Compl_C2_B"/>
    <property type="match status" value="1"/>
</dbReference>
<dbReference type="InterPro" id="IPR009003">
    <property type="entry name" value="Peptidase_S1_PA"/>
</dbReference>
<evidence type="ECO:0000259" key="22">
    <source>
        <dbReference type="PROSITE" id="PS50923"/>
    </source>
</evidence>
<keyword evidence="6" id="KW-0399">Innate immunity</keyword>